<keyword evidence="3" id="KW-1185">Reference proteome</keyword>
<dbReference type="CDD" id="cd06222">
    <property type="entry name" value="RNase_H_like"/>
    <property type="match status" value="1"/>
</dbReference>
<dbReference type="InterPro" id="IPR044730">
    <property type="entry name" value="RNase_H-like_dom_plant"/>
</dbReference>
<dbReference type="InterPro" id="IPR043502">
    <property type="entry name" value="DNA/RNA_pol_sf"/>
</dbReference>
<dbReference type="Pfam" id="PF13966">
    <property type="entry name" value="zf-RVT"/>
    <property type="match status" value="1"/>
</dbReference>
<dbReference type="InterPro" id="IPR036397">
    <property type="entry name" value="RNaseH_sf"/>
</dbReference>
<proteinExistence type="predicted"/>
<feature type="domain" description="Reverse transcriptase" evidence="1">
    <location>
        <begin position="347"/>
        <end position="617"/>
    </location>
</feature>
<evidence type="ECO:0000313" key="3">
    <source>
        <dbReference type="Proteomes" id="UP000242715"/>
    </source>
</evidence>
<reference evidence="3" key="1">
    <citation type="journal article" date="2017" name="Front. Plant Sci.">
        <title>Climate Clever Clovers: New Paradigm to Reduce the Environmental Footprint of Ruminants by Breeding Low Methanogenic Forages Utilizing Haplotype Variation.</title>
        <authorList>
            <person name="Kaur P."/>
            <person name="Appels R."/>
            <person name="Bayer P.E."/>
            <person name="Keeble-Gagnere G."/>
            <person name="Wang J."/>
            <person name="Hirakawa H."/>
            <person name="Shirasawa K."/>
            <person name="Vercoe P."/>
            <person name="Stefanova K."/>
            <person name="Durmic Z."/>
            <person name="Nichols P."/>
            <person name="Revell C."/>
            <person name="Isobe S.N."/>
            <person name="Edwards D."/>
            <person name="Erskine W."/>
        </authorList>
    </citation>
    <scope>NUCLEOTIDE SEQUENCE [LARGE SCALE GENOMIC DNA]</scope>
    <source>
        <strain evidence="3">cv. Daliak</strain>
    </source>
</reference>
<dbReference type="SUPFAM" id="SSF56219">
    <property type="entry name" value="DNase I-like"/>
    <property type="match status" value="1"/>
</dbReference>
<protein>
    <recommendedName>
        <fullName evidence="1">Reverse transcriptase domain-containing protein</fullName>
    </recommendedName>
</protein>
<dbReference type="SUPFAM" id="SSF56672">
    <property type="entry name" value="DNA/RNA polymerases"/>
    <property type="match status" value="1"/>
</dbReference>
<gene>
    <name evidence="2" type="ORF">TSUD_259200</name>
</gene>
<dbReference type="OrthoDB" id="428918at2759"/>
<evidence type="ECO:0000313" key="2">
    <source>
        <dbReference type="EMBL" id="GAU34840.1"/>
    </source>
</evidence>
<dbReference type="InterPro" id="IPR026960">
    <property type="entry name" value="RVT-Znf"/>
</dbReference>
<dbReference type="Pfam" id="PF00078">
    <property type="entry name" value="RVT_1"/>
    <property type="match status" value="1"/>
</dbReference>
<dbReference type="InterPro" id="IPR036691">
    <property type="entry name" value="Endo/exonu/phosph_ase_sf"/>
</dbReference>
<organism evidence="2 3">
    <name type="scientific">Trifolium subterraneum</name>
    <name type="common">Subterranean clover</name>
    <dbReference type="NCBI Taxonomy" id="3900"/>
    <lineage>
        <taxon>Eukaryota</taxon>
        <taxon>Viridiplantae</taxon>
        <taxon>Streptophyta</taxon>
        <taxon>Embryophyta</taxon>
        <taxon>Tracheophyta</taxon>
        <taxon>Spermatophyta</taxon>
        <taxon>Magnoliopsida</taxon>
        <taxon>eudicotyledons</taxon>
        <taxon>Gunneridae</taxon>
        <taxon>Pentapetalae</taxon>
        <taxon>rosids</taxon>
        <taxon>fabids</taxon>
        <taxon>Fabales</taxon>
        <taxon>Fabaceae</taxon>
        <taxon>Papilionoideae</taxon>
        <taxon>50 kb inversion clade</taxon>
        <taxon>NPAAA clade</taxon>
        <taxon>Hologalegina</taxon>
        <taxon>IRL clade</taxon>
        <taxon>Trifolieae</taxon>
        <taxon>Trifolium</taxon>
    </lineage>
</organism>
<dbReference type="Proteomes" id="UP000242715">
    <property type="component" value="Unassembled WGS sequence"/>
</dbReference>
<dbReference type="CDD" id="cd01650">
    <property type="entry name" value="RT_nLTR_like"/>
    <property type="match status" value="1"/>
</dbReference>
<dbReference type="InterPro" id="IPR000477">
    <property type="entry name" value="RT_dom"/>
</dbReference>
<dbReference type="AlphaFoldDB" id="A0A2Z6NEN7"/>
<dbReference type="Gene3D" id="3.30.420.10">
    <property type="entry name" value="Ribonuclease H-like superfamily/Ribonuclease H"/>
    <property type="match status" value="1"/>
</dbReference>
<dbReference type="InterPro" id="IPR012337">
    <property type="entry name" value="RNaseH-like_sf"/>
</dbReference>
<dbReference type="Pfam" id="PF13456">
    <property type="entry name" value="RVT_3"/>
    <property type="match status" value="1"/>
</dbReference>
<dbReference type="GO" id="GO:0004523">
    <property type="term" value="F:RNA-DNA hybrid ribonuclease activity"/>
    <property type="evidence" value="ECO:0007669"/>
    <property type="project" value="InterPro"/>
</dbReference>
<accession>A0A2Z6NEN7</accession>
<dbReference type="PANTHER" id="PTHR33116">
    <property type="entry name" value="REVERSE TRANSCRIPTASE ZINC-BINDING DOMAIN-CONTAINING PROTEIN-RELATED-RELATED"/>
    <property type="match status" value="1"/>
</dbReference>
<name>A0A2Z6NEN7_TRISU</name>
<dbReference type="GO" id="GO:0003676">
    <property type="term" value="F:nucleic acid binding"/>
    <property type="evidence" value="ECO:0007669"/>
    <property type="project" value="InterPro"/>
</dbReference>
<evidence type="ECO:0000259" key="1">
    <source>
        <dbReference type="PROSITE" id="PS50878"/>
    </source>
</evidence>
<dbReference type="Gene3D" id="3.60.10.10">
    <property type="entry name" value="Endonuclease/exonuclease/phosphatase"/>
    <property type="match status" value="1"/>
</dbReference>
<dbReference type="InterPro" id="IPR002156">
    <property type="entry name" value="RNaseH_domain"/>
</dbReference>
<dbReference type="PANTHER" id="PTHR33116:SF86">
    <property type="entry name" value="REVERSE TRANSCRIPTASE DOMAIN-CONTAINING PROTEIN"/>
    <property type="match status" value="1"/>
</dbReference>
<sequence>MSELPWCIIGDFNDLLSQDDKQGLHPHPNWLCEGFRNAVSDCDLTDIHLDGYPFTWIKSRGTPHVIEERLDRALVSTDWLMLFPDARLRNLITSHSDHSPILLQSSPATKNSNNYSFRFENIWLKEEDLAEVVEDSWREGSATGIINKVSHCADRLQEWGKRKRMRFKQEIIDCGEEMERLRGGHDPINSARYREAQEKHVRMLVQEETYWRQRAKMHWLKEGDLNTKFFHLSASIRSKAKRLDRLITEDNTEVKSQPEMCDVAKQYFDQLFKAKASTHDQIISLIVPQITQEDNDKLTAPITKEEIYEALKQMHPDKAPGPDGFNPAFYQNFWNICGDDIYEEVKEWMERGYFPTTLNDTNICLLPKCENPSTMTDMRPISLCNVLYKMVSKLLANRLKGCLAKCVAEEQSAFVEGRSISDNALIAIEVIHALKRKLRGYKGELALKIDISKAYDKVDWGFLRGMLERLGFAEKWIHWMMLCVSSVNYSVLVNFEKVGPIVPGRGLRQGDPISPYLFILVTEGLSTLIKHAVARGELHGVKICRGAPSVSHLLFADDCFLFCRANAEEVNQLKTILKTYEEASGQEINMSKSEVFFSRNLSVEAQEDLSRIMGVRHVLGTGKYLGLPSMVGRKKKETFGYVKDRIWKKINSWRGRALSKAGKEVMIKSVLQAIPSYVMSVYLIPETTIKEIERMMNSFWWGGGSHNRGIKWLAWDRMSYPKELGGLGFRNLQLFNMAMVAKQGWNFLMKPDSLVAKIYKARWRIGDGSKIKIMNEPWLKKEDGQWMQSPQEQVAAARAEPDGWNWIWKARAPPKAKHLMWRICKECVPTRVRLNARFVDCPLICPICETENESDGHVIFDCAESRRAWQVAGFEGPLLQQLQQSTTAAERLRNICRSTDTDTAGKIAMLIWVLWNNRNNWVWNNIKENGQQLGYKAIYLWNEWNEVQTTANSTRNSEQQVLHWQKPQLPWLKCNVDAGFQQQLGRTSVSWCVRDARGSFVLAGSSWINCRCSVTEGEALAVLAAMKELHERGYSNVIFETDSQIVANSISSNRSGVSEFSSVVSTIRRMLSIRNDFKVKSIRRQANMVAHTLARAAVSWPSRYTFDLLPTCIELLIDNEMA</sequence>
<dbReference type="PROSITE" id="PS50878">
    <property type="entry name" value="RT_POL"/>
    <property type="match status" value="1"/>
</dbReference>
<dbReference type="SUPFAM" id="SSF53098">
    <property type="entry name" value="Ribonuclease H-like"/>
    <property type="match status" value="1"/>
</dbReference>
<dbReference type="EMBL" id="DF973568">
    <property type="protein sequence ID" value="GAU34840.1"/>
    <property type="molecule type" value="Genomic_DNA"/>
</dbReference>